<evidence type="ECO:0000256" key="2">
    <source>
        <dbReference type="SAM" id="SignalP"/>
    </source>
</evidence>
<feature type="chain" id="PRO_5002110765" evidence="2">
    <location>
        <begin position="20"/>
        <end position="70"/>
    </location>
</feature>
<feature type="signal peptide" evidence="2">
    <location>
        <begin position="1"/>
        <end position="19"/>
    </location>
</feature>
<dbReference type="EMBL" id="HACG01005728">
    <property type="protein sequence ID" value="CEK52593.1"/>
    <property type="molecule type" value="Transcribed_RNA"/>
</dbReference>
<accession>A0A0B6Y8Z1</accession>
<evidence type="ECO:0000256" key="1">
    <source>
        <dbReference type="SAM" id="MobiDB-lite"/>
    </source>
</evidence>
<evidence type="ECO:0000313" key="3">
    <source>
        <dbReference type="EMBL" id="CEK52593.1"/>
    </source>
</evidence>
<name>A0A0B6Y8Z1_9EUPU</name>
<keyword evidence="2" id="KW-0732">Signal</keyword>
<reference evidence="3" key="1">
    <citation type="submission" date="2014-12" db="EMBL/GenBank/DDBJ databases">
        <title>Insight into the proteome of Arion vulgaris.</title>
        <authorList>
            <person name="Aradska J."/>
            <person name="Bulat T."/>
            <person name="Smidak R."/>
            <person name="Sarate P."/>
            <person name="Gangsoo J."/>
            <person name="Sialana F."/>
            <person name="Bilban M."/>
            <person name="Lubec G."/>
        </authorList>
    </citation>
    <scope>NUCLEOTIDE SEQUENCE</scope>
    <source>
        <tissue evidence="3">Skin</tissue>
    </source>
</reference>
<protein>
    <submittedName>
        <fullName evidence="3">Uncharacterized protein</fullName>
    </submittedName>
</protein>
<gene>
    <name evidence="3" type="primary">ORF17337</name>
</gene>
<feature type="region of interest" description="Disordered" evidence="1">
    <location>
        <begin position="42"/>
        <end position="70"/>
    </location>
</feature>
<proteinExistence type="predicted"/>
<dbReference type="AlphaFoldDB" id="A0A0B6Y8Z1"/>
<sequence>MHLKLLPVLVVTILWAVEARNQPRLYQPYLLPITTISAPQVGQLDDQIDGSSSSPPEEQGLQFPKEHDQS</sequence>
<feature type="non-terminal residue" evidence="3">
    <location>
        <position position="70"/>
    </location>
</feature>
<organism evidence="3">
    <name type="scientific">Arion vulgaris</name>
    <dbReference type="NCBI Taxonomy" id="1028688"/>
    <lineage>
        <taxon>Eukaryota</taxon>
        <taxon>Metazoa</taxon>
        <taxon>Spiralia</taxon>
        <taxon>Lophotrochozoa</taxon>
        <taxon>Mollusca</taxon>
        <taxon>Gastropoda</taxon>
        <taxon>Heterobranchia</taxon>
        <taxon>Euthyneura</taxon>
        <taxon>Panpulmonata</taxon>
        <taxon>Eupulmonata</taxon>
        <taxon>Stylommatophora</taxon>
        <taxon>Helicina</taxon>
        <taxon>Arionoidea</taxon>
        <taxon>Arionidae</taxon>
        <taxon>Arion</taxon>
    </lineage>
</organism>